<accession>A0AAE3X8B0</accession>
<evidence type="ECO:0000313" key="3">
    <source>
        <dbReference type="Proteomes" id="UP001185331"/>
    </source>
</evidence>
<reference evidence="2" key="1">
    <citation type="submission" date="2023-07" db="EMBL/GenBank/DDBJ databases">
        <title>Sorghum-associated microbial communities from plants grown in Nebraska, USA.</title>
        <authorList>
            <person name="Schachtman D."/>
        </authorList>
    </citation>
    <scope>NUCLEOTIDE SEQUENCE</scope>
    <source>
        <strain evidence="2">BE330</strain>
    </source>
</reference>
<dbReference type="AlphaFoldDB" id="A0AAE3X8B0"/>
<evidence type="ECO:0000313" key="2">
    <source>
        <dbReference type="EMBL" id="MDR6216687.1"/>
    </source>
</evidence>
<comment type="caution">
    <text evidence="2">The sequence shown here is derived from an EMBL/GenBank/DDBJ whole genome shotgun (WGS) entry which is preliminary data.</text>
</comment>
<gene>
    <name evidence="2" type="ORF">J2Y00_000236</name>
</gene>
<feature type="region of interest" description="Disordered" evidence="1">
    <location>
        <begin position="1"/>
        <end position="39"/>
    </location>
</feature>
<protein>
    <submittedName>
        <fullName evidence="2">Uncharacterized protein</fullName>
    </submittedName>
</protein>
<sequence length="39" mass="4157">MNADSGAQQKGAADRTPLDSAPSHRQAQVSDPLVHTELR</sequence>
<proteinExistence type="predicted"/>
<name>A0AAE3X8B0_9DEIO</name>
<evidence type="ECO:0000256" key="1">
    <source>
        <dbReference type="SAM" id="MobiDB-lite"/>
    </source>
</evidence>
<dbReference type="EMBL" id="JAVDQK010000001">
    <property type="protein sequence ID" value="MDR6216687.1"/>
    <property type="molecule type" value="Genomic_DNA"/>
</dbReference>
<organism evidence="2 3">
    <name type="scientific">Deinococcus soli</name>
    <name type="common">ex Cha et al. 2016</name>
    <dbReference type="NCBI Taxonomy" id="1309411"/>
    <lineage>
        <taxon>Bacteria</taxon>
        <taxon>Thermotogati</taxon>
        <taxon>Deinococcota</taxon>
        <taxon>Deinococci</taxon>
        <taxon>Deinococcales</taxon>
        <taxon>Deinococcaceae</taxon>
        <taxon>Deinococcus</taxon>
    </lineage>
</organism>
<dbReference type="Proteomes" id="UP001185331">
    <property type="component" value="Unassembled WGS sequence"/>
</dbReference>